<evidence type="ECO:0000313" key="2">
    <source>
        <dbReference type="Proteomes" id="UP001060085"/>
    </source>
</evidence>
<reference evidence="2" key="1">
    <citation type="journal article" date="2023" name="Nat. Plants">
        <title>Single-cell RNA sequencing provides a high-resolution roadmap for understanding the multicellular compartmentation of specialized metabolism.</title>
        <authorList>
            <person name="Sun S."/>
            <person name="Shen X."/>
            <person name="Li Y."/>
            <person name="Li Y."/>
            <person name="Wang S."/>
            <person name="Li R."/>
            <person name="Zhang H."/>
            <person name="Shen G."/>
            <person name="Guo B."/>
            <person name="Wei J."/>
            <person name="Xu J."/>
            <person name="St-Pierre B."/>
            <person name="Chen S."/>
            <person name="Sun C."/>
        </authorList>
    </citation>
    <scope>NUCLEOTIDE SEQUENCE [LARGE SCALE GENOMIC DNA]</scope>
</reference>
<accession>A0ACB9ZJF0</accession>
<comment type="caution">
    <text evidence="1">The sequence shown here is derived from an EMBL/GenBank/DDBJ whole genome shotgun (WGS) entry which is preliminary data.</text>
</comment>
<name>A0ACB9ZJF0_CATRO</name>
<proteinExistence type="predicted"/>
<gene>
    <name evidence="1" type="ORF">M9H77_33787</name>
</gene>
<organism evidence="1 2">
    <name type="scientific">Catharanthus roseus</name>
    <name type="common">Madagascar periwinkle</name>
    <name type="synonym">Vinca rosea</name>
    <dbReference type="NCBI Taxonomy" id="4058"/>
    <lineage>
        <taxon>Eukaryota</taxon>
        <taxon>Viridiplantae</taxon>
        <taxon>Streptophyta</taxon>
        <taxon>Embryophyta</taxon>
        <taxon>Tracheophyta</taxon>
        <taxon>Spermatophyta</taxon>
        <taxon>Magnoliopsida</taxon>
        <taxon>eudicotyledons</taxon>
        <taxon>Gunneridae</taxon>
        <taxon>Pentapetalae</taxon>
        <taxon>asterids</taxon>
        <taxon>lamiids</taxon>
        <taxon>Gentianales</taxon>
        <taxon>Apocynaceae</taxon>
        <taxon>Rauvolfioideae</taxon>
        <taxon>Vinceae</taxon>
        <taxon>Catharanthinae</taxon>
        <taxon>Catharanthus</taxon>
    </lineage>
</organism>
<sequence length="161" mass="18036">MAMVFSSMSRCQAPVSARVGAINPKLQSRIHCQSCRQSKSYTGIQVPFGRKSQILMVQHFLGKKCTLAGGRNRNHLTVDDDYYQEPFWSNLTKEAFRAIKSLLIFLVEQPSQLKHIEWPGFQSTLKTATLSLVLVGLFIVALSSVDSALCYILSLLLSRRA</sequence>
<dbReference type="Proteomes" id="UP001060085">
    <property type="component" value="Linkage Group LG08"/>
</dbReference>
<keyword evidence="2" id="KW-1185">Reference proteome</keyword>
<dbReference type="EMBL" id="CM044708">
    <property type="protein sequence ID" value="KAI5647782.1"/>
    <property type="molecule type" value="Genomic_DNA"/>
</dbReference>
<protein>
    <submittedName>
        <fullName evidence="1">Uncharacterized protein</fullName>
    </submittedName>
</protein>
<evidence type="ECO:0000313" key="1">
    <source>
        <dbReference type="EMBL" id="KAI5647782.1"/>
    </source>
</evidence>